<accession>A0A5E4U819</accession>
<dbReference type="Proteomes" id="UP000368474">
    <property type="component" value="Unassembled WGS sequence"/>
</dbReference>
<dbReference type="EMBL" id="CABPSD010000004">
    <property type="protein sequence ID" value="VVD95763.1"/>
    <property type="molecule type" value="Genomic_DNA"/>
</dbReference>
<sequence length="320" mass="35100">MERILIIGANGQIGSELVEALAAQYGKGNVIASDIAPGPSRHAVHYETLDVLDAVRLAALVERFGITQIFHLAALLSATGETRPLQAWTLNMNGLLNVLELARERKLRVFWPSSIAAFGPHTPAVETPQLAIMDPTTMYGISKQAGERLCEYYFTKFGVDVRSLRYPGVISYKTPPGGGTTDYAIDIFQAARRGEAYTCFLKEDAMLPMIHMPDAVRATLELMNADASRLRVRSSYNVAGVSFDPATLAAAIARRVPGFKVTYAPDFRQAIAETWPHTLDDTHARYDWGWKPAYDLDAMVDDMLANVPLDWSVPALGNAA</sequence>
<dbReference type="GO" id="GO:0008743">
    <property type="term" value="F:L-threonine 3-dehydrogenase activity"/>
    <property type="evidence" value="ECO:0007669"/>
    <property type="project" value="TreeGrafter"/>
</dbReference>
<dbReference type="InterPro" id="IPR001509">
    <property type="entry name" value="Epimerase_deHydtase"/>
</dbReference>
<dbReference type="AlphaFoldDB" id="A0A5E4U819"/>
<proteinExistence type="inferred from homology"/>
<evidence type="ECO:0000313" key="4">
    <source>
        <dbReference type="Proteomes" id="UP000368474"/>
    </source>
</evidence>
<dbReference type="RefSeq" id="WP_174971022.1">
    <property type="nucleotide sequence ID" value="NZ_CABPSD010000004.1"/>
</dbReference>
<dbReference type="PANTHER" id="PTHR42687:SF1">
    <property type="entry name" value="L-THREONINE 3-DEHYDROGENASE, MITOCHONDRIAL"/>
    <property type="match status" value="1"/>
</dbReference>
<dbReference type="InterPro" id="IPR051225">
    <property type="entry name" value="NAD(P)_epim/dehydratase"/>
</dbReference>
<dbReference type="InterPro" id="IPR036291">
    <property type="entry name" value="NAD(P)-bd_dom_sf"/>
</dbReference>
<dbReference type="Gene3D" id="3.40.50.720">
    <property type="entry name" value="NAD(P)-binding Rossmann-like Domain"/>
    <property type="match status" value="1"/>
</dbReference>
<reference evidence="3 4" key="1">
    <citation type="submission" date="2019-08" db="EMBL/GenBank/DDBJ databases">
        <authorList>
            <person name="Peeters C."/>
        </authorList>
    </citation>
    <scope>NUCLEOTIDE SEQUENCE [LARGE SCALE GENOMIC DNA]</scope>
    <source>
        <strain evidence="3 4">LMG 31116</strain>
    </source>
</reference>
<protein>
    <submittedName>
        <fullName evidence="3">NAD-dependent epimerase</fullName>
    </submittedName>
</protein>
<evidence type="ECO:0000256" key="1">
    <source>
        <dbReference type="ARBA" id="ARBA00007637"/>
    </source>
</evidence>
<organism evidence="3 4">
    <name type="scientific">Pandoraea morbifera</name>
    <dbReference type="NCBI Taxonomy" id="2508300"/>
    <lineage>
        <taxon>Bacteria</taxon>
        <taxon>Pseudomonadati</taxon>
        <taxon>Pseudomonadota</taxon>
        <taxon>Betaproteobacteria</taxon>
        <taxon>Burkholderiales</taxon>
        <taxon>Burkholderiaceae</taxon>
        <taxon>Pandoraea</taxon>
    </lineage>
</organism>
<dbReference type="GO" id="GO:0006567">
    <property type="term" value="P:L-threonine catabolic process"/>
    <property type="evidence" value="ECO:0007669"/>
    <property type="project" value="TreeGrafter"/>
</dbReference>
<gene>
    <name evidence="3" type="ORF">PMO31116_01845</name>
</gene>
<evidence type="ECO:0000259" key="2">
    <source>
        <dbReference type="Pfam" id="PF01370"/>
    </source>
</evidence>
<keyword evidence="4" id="KW-1185">Reference proteome</keyword>
<dbReference type="PANTHER" id="PTHR42687">
    <property type="entry name" value="L-THREONINE 3-DEHYDROGENASE"/>
    <property type="match status" value="1"/>
</dbReference>
<dbReference type="Pfam" id="PF01370">
    <property type="entry name" value="Epimerase"/>
    <property type="match status" value="1"/>
</dbReference>
<name>A0A5E4U819_9BURK</name>
<dbReference type="FunFam" id="3.40.50.720:FF:000077">
    <property type="entry name" value="L-threonine 3-dehydrogenase, mitochondrial"/>
    <property type="match status" value="1"/>
</dbReference>
<feature type="domain" description="NAD-dependent epimerase/dehydratase" evidence="2">
    <location>
        <begin position="4"/>
        <end position="228"/>
    </location>
</feature>
<comment type="similarity">
    <text evidence="1">Belongs to the NAD(P)-dependent epimerase/dehydratase family.</text>
</comment>
<dbReference type="SUPFAM" id="SSF51735">
    <property type="entry name" value="NAD(P)-binding Rossmann-fold domains"/>
    <property type="match status" value="1"/>
</dbReference>
<evidence type="ECO:0000313" key="3">
    <source>
        <dbReference type="EMBL" id="VVD95763.1"/>
    </source>
</evidence>